<dbReference type="InterPro" id="IPR016181">
    <property type="entry name" value="Acyl_CoA_acyltransferase"/>
</dbReference>
<evidence type="ECO:0000256" key="1">
    <source>
        <dbReference type="ARBA" id="ARBA00022490"/>
    </source>
</evidence>
<reference evidence="6" key="1">
    <citation type="submission" date="2019-06" db="EMBL/GenBank/DDBJ databases">
        <authorList>
            <person name="Murdoch R.W."/>
            <person name="Fathepure B."/>
        </authorList>
    </citation>
    <scope>NUCLEOTIDE SEQUENCE</scope>
</reference>
<evidence type="ECO:0000259" key="5">
    <source>
        <dbReference type="Pfam" id="PF04377"/>
    </source>
</evidence>
<dbReference type="InterPro" id="IPR007471">
    <property type="entry name" value="N-end_Aminoacyl_Trfase_N"/>
</dbReference>
<evidence type="ECO:0000313" key="6">
    <source>
        <dbReference type="EMBL" id="QEA04750.1"/>
    </source>
</evidence>
<gene>
    <name evidence="6" type="primary">bpt</name>
    <name evidence="6" type="ORF">KBTEX_01058</name>
</gene>
<dbReference type="GO" id="GO:0071596">
    <property type="term" value="P:ubiquitin-dependent protein catabolic process via the N-end rule pathway"/>
    <property type="evidence" value="ECO:0007669"/>
    <property type="project" value="InterPro"/>
</dbReference>
<dbReference type="HAMAP" id="MF_00689">
    <property type="entry name" value="Bpt"/>
    <property type="match status" value="1"/>
</dbReference>
<name>A0A5B8R7V2_9ZZZZ</name>
<organism evidence="6">
    <name type="scientific">uncultured organism</name>
    <dbReference type="NCBI Taxonomy" id="155900"/>
    <lineage>
        <taxon>unclassified sequences</taxon>
        <taxon>environmental samples</taxon>
    </lineage>
</organism>
<dbReference type="AlphaFoldDB" id="A0A5B8R7V2"/>
<feature type="domain" description="N-end aminoacyl transferase N-terminal" evidence="4">
    <location>
        <begin position="18"/>
        <end position="87"/>
    </location>
</feature>
<keyword evidence="1" id="KW-0963">Cytoplasm</keyword>
<dbReference type="Pfam" id="PF04377">
    <property type="entry name" value="ATE_C"/>
    <property type="match status" value="1"/>
</dbReference>
<feature type="domain" description="N-end rule aminoacyl transferase C-terminal" evidence="5">
    <location>
        <begin position="108"/>
        <end position="228"/>
    </location>
</feature>
<dbReference type="InterPro" id="IPR030700">
    <property type="entry name" value="N-end_Aminoacyl_Trfase"/>
</dbReference>
<dbReference type="Pfam" id="PF04376">
    <property type="entry name" value="ATE_N"/>
    <property type="match status" value="1"/>
</dbReference>
<dbReference type="PANTHER" id="PTHR21367">
    <property type="entry name" value="ARGININE-TRNA-PROTEIN TRANSFERASE 1"/>
    <property type="match status" value="1"/>
</dbReference>
<evidence type="ECO:0000256" key="2">
    <source>
        <dbReference type="ARBA" id="ARBA00022679"/>
    </source>
</evidence>
<dbReference type="NCBIfam" id="NF002341">
    <property type="entry name" value="PRK01305.1-1"/>
    <property type="match status" value="1"/>
</dbReference>
<dbReference type="PANTHER" id="PTHR21367:SF1">
    <property type="entry name" value="ARGINYL-TRNA--PROTEIN TRANSFERASE 1"/>
    <property type="match status" value="1"/>
</dbReference>
<dbReference type="GO" id="GO:0008914">
    <property type="term" value="F:leucyl-tRNA--protein transferase activity"/>
    <property type="evidence" value="ECO:0007669"/>
    <property type="project" value="InterPro"/>
</dbReference>
<evidence type="ECO:0000259" key="4">
    <source>
        <dbReference type="Pfam" id="PF04376"/>
    </source>
</evidence>
<proteinExistence type="inferred from homology"/>
<protein>
    <submittedName>
        <fullName evidence="6">Aspartate/glutamate leucyltransferase</fullName>
        <ecNumber evidence="6">2.3.2.29</ecNumber>
    </submittedName>
</protein>
<dbReference type="EMBL" id="MN079088">
    <property type="protein sequence ID" value="QEA04750.1"/>
    <property type="molecule type" value="Genomic_DNA"/>
</dbReference>
<dbReference type="PIRSF" id="PIRSF037208">
    <property type="entry name" value="ATE_pro_prd"/>
    <property type="match status" value="1"/>
</dbReference>
<keyword evidence="2 6" id="KW-0808">Transferase</keyword>
<sequence>MTEGAPRRLAAYLTGEEPCPYLPDRQARTAFLDPEAAMSPALYGQLLAMGLRRSGAYVYRPLCPGCSACESLRIPVAAFRPRRRQRRARRAAAGWRVEVSPAHYDPAHYALFRRYIDSRHPEGGMADTDEAAYRRFLFADWCDTELIELHDGDHRVAVAVTDRVPDALSAVYTFFNPAYSFASPGTVAILLQLERAAALGLDWLYLGYWIAQAPTMRYKSEFTPHERFEPDGQWYRIEANGRRRLAPSEPVTR</sequence>
<keyword evidence="3 6" id="KW-0012">Acyltransferase</keyword>
<dbReference type="InterPro" id="IPR007472">
    <property type="entry name" value="N-end_Aminoacyl_Trfase_C"/>
</dbReference>
<dbReference type="NCBIfam" id="NF002346">
    <property type="entry name" value="PRK01305.2-3"/>
    <property type="match status" value="1"/>
</dbReference>
<accession>A0A5B8R7V2</accession>
<dbReference type="InterPro" id="IPR017138">
    <property type="entry name" value="Asp_Glu_LeuTrfase"/>
</dbReference>
<dbReference type="SUPFAM" id="SSF55729">
    <property type="entry name" value="Acyl-CoA N-acyltransferases (Nat)"/>
    <property type="match status" value="1"/>
</dbReference>
<dbReference type="GO" id="GO:0004057">
    <property type="term" value="F:arginyl-tRNA--protein transferase activity"/>
    <property type="evidence" value="ECO:0007669"/>
    <property type="project" value="InterPro"/>
</dbReference>
<evidence type="ECO:0000256" key="3">
    <source>
        <dbReference type="ARBA" id="ARBA00023315"/>
    </source>
</evidence>
<dbReference type="NCBIfam" id="NF002342">
    <property type="entry name" value="PRK01305.1-3"/>
    <property type="match status" value="1"/>
</dbReference>
<dbReference type="EC" id="2.3.2.29" evidence="6"/>